<evidence type="ECO:0000313" key="3">
    <source>
        <dbReference type="Proteomes" id="UP000540519"/>
    </source>
</evidence>
<dbReference type="AlphaFoldDB" id="A0A7X2ZW90"/>
<dbReference type="Gene3D" id="3.40.30.10">
    <property type="entry name" value="Glutaredoxin"/>
    <property type="match status" value="1"/>
</dbReference>
<dbReference type="InterPro" id="IPR047262">
    <property type="entry name" value="PRX-like1"/>
</dbReference>
<dbReference type="Proteomes" id="UP000540519">
    <property type="component" value="Unassembled WGS sequence"/>
</dbReference>
<feature type="domain" description="Thioredoxin" evidence="1">
    <location>
        <begin position="9"/>
        <end position="164"/>
    </location>
</feature>
<dbReference type="InterPro" id="IPR036249">
    <property type="entry name" value="Thioredoxin-like_sf"/>
</dbReference>
<dbReference type="InterPro" id="IPR000866">
    <property type="entry name" value="AhpC/TSA"/>
</dbReference>
<name>A0A7X2ZW90_9FLAO</name>
<reference evidence="2 3" key="1">
    <citation type="journal article" date="2019" name="Mar. Drugs">
        <title>Comparative Genomics and CAZyme Genome Repertoires of Marine Zobellia amurskyensis KMM 3526(T) and Zobellia laminariae KMM 3676(T).</title>
        <authorList>
            <person name="Chernysheva N."/>
            <person name="Bystritskaya E."/>
            <person name="Stenkova A."/>
            <person name="Golovkin I."/>
            <person name="Nedashkovskaya O."/>
            <person name="Isaeva M."/>
        </authorList>
    </citation>
    <scope>NUCLEOTIDE SEQUENCE [LARGE SCALE GENOMIC DNA]</scope>
    <source>
        <strain evidence="2 3">KMM 3526</strain>
    </source>
</reference>
<gene>
    <name evidence="2" type="ORF">D9O36_17110</name>
</gene>
<dbReference type="EMBL" id="RCNR01000044">
    <property type="protein sequence ID" value="MUH37570.1"/>
    <property type="molecule type" value="Genomic_DNA"/>
</dbReference>
<dbReference type="Pfam" id="PF00578">
    <property type="entry name" value="AhpC-TSA"/>
    <property type="match status" value="1"/>
</dbReference>
<protein>
    <submittedName>
        <fullName evidence="2">Thioredoxin family protein</fullName>
    </submittedName>
</protein>
<sequence>MAFVLSSMMELGKKAPDFKLLDTVSGKSLTLSQLKSDVATVIFFICNNCAFVHHINPKLVELANKYQALGMQFVGISSNDIKQFPQDAPVFMTQMAKYQKYPFPYLYDEYQEAAIDYGAECNLDFFVFDKNLACVYTGRFDMTRPSIQPATGTDLSAALDSILAGENVDSNQYPSMGSSIAWKRGVPRKNFEMYY</sequence>
<dbReference type="GO" id="GO:0016209">
    <property type="term" value="F:antioxidant activity"/>
    <property type="evidence" value="ECO:0007669"/>
    <property type="project" value="InterPro"/>
</dbReference>
<proteinExistence type="predicted"/>
<dbReference type="CDD" id="cd02969">
    <property type="entry name" value="PRX_like1"/>
    <property type="match status" value="1"/>
</dbReference>
<dbReference type="GO" id="GO:0016491">
    <property type="term" value="F:oxidoreductase activity"/>
    <property type="evidence" value="ECO:0007669"/>
    <property type="project" value="InterPro"/>
</dbReference>
<dbReference type="PANTHER" id="PTHR43640:SF1">
    <property type="entry name" value="THIOREDOXIN-DEPENDENT PEROXIREDOXIN"/>
    <property type="match status" value="1"/>
</dbReference>
<keyword evidence="3" id="KW-1185">Reference proteome</keyword>
<comment type="caution">
    <text evidence="2">The sequence shown here is derived from an EMBL/GenBank/DDBJ whole genome shotgun (WGS) entry which is preliminary data.</text>
</comment>
<evidence type="ECO:0000313" key="2">
    <source>
        <dbReference type="EMBL" id="MUH37570.1"/>
    </source>
</evidence>
<dbReference type="OrthoDB" id="9809746at2"/>
<dbReference type="PROSITE" id="PS51352">
    <property type="entry name" value="THIOREDOXIN_2"/>
    <property type="match status" value="1"/>
</dbReference>
<dbReference type="PANTHER" id="PTHR43640">
    <property type="entry name" value="OS07G0260300 PROTEIN"/>
    <property type="match status" value="1"/>
</dbReference>
<dbReference type="InterPro" id="IPR013766">
    <property type="entry name" value="Thioredoxin_domain"/>
</dbReference>
<accession>A0A7X2ZW90</accession>
<dbReference type="SUPFAM" id="SSF52833">
    <property type="entry name" value="Thioredoxin-like"/>
    <property type="match status" value="1"/>
</dbReference>
<organism evidence="2 3">
    <name type="scientific">Zobellia amurskyensis</name>
    <dbReference type="NCBI Taxonomy" id="248905"/>
    <lineage>
        <taxon>Bacteria</taxon>
        <taxon>Pseudomonadati</taxon>
        <taxon>Bacteroidota</taxon>
        <taxon>Flavobacteriia</taxon>
        <taxon>Flavobacteriales</taxon>
        <taxon>Flavobacteriaceae</taxon>
        <taxon>Zobellia</taxon>
    </lineage>
</organism>
<evidence type="ECO:0000259" key="1">
    <source>
        <dbReference type="PROSITE" id="PS51352"/>
    </source>
</evidence>